<dbReference type="EMBL" id="JACRDE010000135">
    <property type="protein sequence ID" value="MBI5248750.1"/>
    <property type="molecule type" value="Genomic_DNA"/>
</dbReference>
<sequence length="199" mass="23193">MLFTRRGKARRFRELAVPHLTFLYNVALKYTGSQFDAEDMVQETFCIALEKFDQLRDENKCKAWLFSILRSIYLRRLEKIGRNPILDPQDGVSYGDSLGQAATMIDPETALQQKLESWHVQKLLDRLPEKYKSPILLHYMEEMSYQEISDAMDLPIGTVMSRLARGREMLKTLLLRASLREASSQKVVDLNRTRERGFD</sequence>
<evidence type="ECO:0000259" key="7">
    <source>
        <dbReference type="Pfam" id="PF08281"/>
    </source>
</evidence>
<gene>
    <name evidence="8" type="ORF">HY912_04580</name>
</gene>
<dbReference type="SUPFAM" id="SSF88659">
    <property type="entry name" value="Sigma3 and sigma4 domains of RNA polymerase sigma factors"/>
    <property type="match status" value="1"/>
</dbReference>
<evidence type="ECO:0000259" key="6">
    <source>
        <dbReference type="Pfam" id="PF04542"/>
    </source>
</evidence>
<feature type="domain" description="RNA polymerase sigma-70 region 2" evidence="6">
    <location>
        <begin position="19"/>
        <end position="80"/>
    </location>
</feature>
<organism evidence="8 9">
    <name type="scientific">Desulfomonile tiedjei</name>
    <dbReference type="NCBI Taxonomy" id="2358"/>
    <lineage>
        <taxon>Bacteria</taxon>
        <taxon>Pseudomonadati</taxon>
        <taxon>Thermodesulfobacteriota</taxon>
        <taxon>Desulfomonilia</taxon>
        <taxon>Desulfomonilales</taxon>
        <taxon>Desulfomonilaceae</taxon>
        <taxon>Desulfomonile</taxon>
    </lineage>
</organism>
<comment type="similarity">
    <text evidence="1">Belongs to the sigma-70 factor family. ECF subfamily.</text>
</comment>
<evidence type="ECO:0000256" key="4">
    <source>
        <dbReference type="ARBA" id="ARBA00023125"/>
    </source>
</evidence>
<keyword evidence="3" id="KW-0731">Sigma factor</keyword>
<proteinExistence type="inferred from homology"/>
<dbReference type="InterPro" id="IPR007627">
    <property type="entry name" value="RNA_pol_sigma70_r2"/>
</dbReference>
<evidence type="ECO:0000313" key="8">
    <source>
        <dbReference type="EMBL" id="MBI5248750.1"/>
    </source>
</evidence>
<dbReference type="InterPro" id="IPR013325">
    <property type="entry name" value="RNA_pol_sigma_r2"/>
</dbReference>
<keyword evidence="2" id="KW-0805">Transcription regulation</keyword>
<dbReference type="PANTHER" id="PTHR43133">
    <property type="entry name" value="RNA POLYMERASE ECF-TYPE SIGMA FACTO"/>
    <property type="match status" value="1"/>
</dbReference>
<reference evidence="8" key="1">
    <citation type="submission" date="2020-07" db="EMBL/GenBank/DDBJ databases">
        <title>Huge and variable diversity of episymbiotic CPR bacteria and DPANN archaea in groundwater ecosystems.</title>
        <authorList>
            <person name="He C.Y."/>
            <person name="Keren R."/>
            <person name="Whittaker M."/>
            <person name="Farag I.F."/>
            <person name="Doudna J."/>
            <person name="Cate J.H.D."/>
            <person name="Banfield J.F."/>
        </authorList>
    </citation>
    <scope>NUCLEOTIDE SEQUENCE</scope>
    <source>
        <strain evidence="8">NC_groundwater_1664_Pr3_B-0.1um_52_9</strain>
    </source>
</reference>
<feature type="domain" description="RNA polymerase sigma factor 70 region 4 type 2" evidence="7">
    <location>
        <begin position="120"/>
        <end position="170"/>
    </location>
</feature>
<accession>A0A9D6UYJ0</accession>
<dbReference type="Pfam" id="PF04542">
    <property type="entry name" value="Sigma70_r2"/>
    <property type="match status" value="1"/>
</dbReference>
<dbReference type="GO" id="GO:0006352">
    <property type="term" value="P:DNA-templated transcription initiation"/>
    <property type="evidence" value="ECO:0007669"/>
    <property type="project" value="InterPro"/>
</dbReference>
<dbReference type="Proteomes" id="UP000807825">
    <property type="component" value="Unassembled WGS sequence"/>
</dbReference>
<dbReference type="InterPro" id="IPR039425">
    <property type="entry name" value="RNA_pol_sigma-70-like"/>
</dbReference>
<keyword evidence="4" id="KW-0238">DNA-binding</keyword>
<evidence type="ECO:0000256" key="2">
    <source>
        <dbReference type="ARBA" id="ARBA00023015"/>
    </source>
</evidence>
<dbReference type="Gene3D" id="1.10.1740.10">
    <property type="match status" value="1"/>
</dbReference>
<dbReference type="CDD" id="cd06171">
    <property type="entry name" value="Sigma70_r4"/>
    <property type="match status" value="1"/>
</dbReference>
<dbReference type="InterPro" id="IPR013249">
    <property type="entry name" value="RNA_pol_sigma70_r4_t2"/>
</dbReference>
<evidence type="ECO:0000313" key="9">
    <source>
        <dbReference type="Proteomes" id="UP000807825"/>
    </source>
</evidence>
<dbReference type="InterPro" id="IPR014284">
    <property type="entry name" value="RNA_pol_sigma-70_dom"/>
</dbReference>
<dbReference type="InterPro" id="IPR036388">
    <property type="entry name" value="WH-like_DNA-bd_sf"/>
</dbReference>
<dbReference type="Pfam" id="PF08281">
    <property type="entry name" value="Sigma70_r4_2"/>
    <property type="match status" value="1"/>
</dbReference>
<dbReference type="GO" id="GO:0003677">
    <property type="term" value="F:DNA binding"/>
    <property type="evidence" value="ECO:0007669"/>
    <property type="project" value="UniProtKB-KW"/>
</dbReference>
<dbReference type="Gene3D" id="1.10.10.10">
    <property type="entry name" value="Winged helix-like DNA-binding domain superfamily/Winged helix DNA-binding domain"/>
    <property type="match status" value="1"/>
</dbReference>
<dbReference type="AlphaFoldDB" id="A0A9D6UYJ0"/>
<protein>
    <submittedName>
        <fullName evidence="8">Sigma-70 family RNA polymerase sigma factor</fullName>
    </submittedName>
</protein>
<evidence type="ECO:0000256" key="5">
    <source>
        <dbReference type="ARBA" id="ARBA00023163"/>
    </source>
</evidence>
<comment type="caution">
    <text evidence="8">The sequence shown here is derived from an EMBL/GenBank/DDBJ whole genome shotgun (WGS) entry which is preliminary data.</text>
</comment>
<dbReference type="NCBIfam" id="TIGR02937">
    <property type="entry name" value="sigma70-ECF"/>
    <property type="match status" value="1"/>
</dbReference>
<keyword evidence="5" id="KW-0804">Transcription</keyword>
<dbReference type="GO" id="GO:0016987">
    <property type="term" value="F:sigma factor activity"/>
    <property type="evidence" value="ECO:0007669"/>
    <property type="project" value="UniProtKB-KW"/>
</dbReference>
<dbReference type="InterPro" id="IPR013324">
    <property type="entry name" value="RNA_pol_sigma_r3/r4-like"/>
</dbReference>
<evidence type="ECO:0000256" key="3">
    <source>
        <dbReference type="ARBA" id="ARBA00023082"/>
    </source>
</evidence>
<name>A0A9D6UYJ0_9BACT</name>
<dbReference type="SUPFAM" id="SSF88946">
    <property type="entry name" value="Sigma2 domain of RNA polymerase sigma factors"/>
    <property type="match status" value="1"/>
</dbReference>
<evidence type="ECO:0000256" key="1">
    <source>
        <dbReference type="ARBA" id="ARBA00010641"/>
    </source>
</evidence>
<dbReference type="PANTHER" id="PTHR43133:SF8">
    <property type="entry name" value="RNA POLYMERASE SIGMA FACTOR HI_1459-RELATED"/>
    <property type="match status" value="1"/>
</dbReference>